<name>A0ACC0B041_CATRO</name>
<dbReference type="EMBL" id="CM044704">
    <property type="protein sequence ID" value="KAI5666142.1"/>
    <property type="molecule type" value="Genomic_DNA"/>
</dbReference>
<gene>
    <name evidence="1" type="ORF">M9H77_15995</name>
</gene>
<evidence type="ECO:0000313" key="1">
    <source>
        <dbReference type="EMBL" id="KAI5666142.1"/>
    </source>
</evidence>
<keyword evidence="2" id="KW-1185">Reference proteome</keyword>
<comment type="caution">
    <text evidence="1">The sequence shown here is derived from an EMBL/GenBank/DDBJ whole genome shotgun (WGS) entry which is preliminary data.</text>
</comment>
<dbReference type="Proteomes" id="UP001060085">
    <property type="component" value="Linkage Group LG04"/>
</dbReference>
<sequence length="1233" mass="133375">MEWDSTLLSEDDSLIQPTPTRMAIHISPMKYSTIREDLVKDNCSSSKDTSNKENIGVNKSEGAKLNMEPVQMKKKRKGGGYNLRKSLAWDRAFLTEEGVLDPLELSMISGTNVNSSREGLSTINEDDSLSNDYVSHSDSPDLQALEKNLFKEAHAVSAKKDRGSVHLPPEHNSPARSHRASTSVASPRVLPSRGANKTGSRTGGCPRPLPLSSLKRPANTNASQTATKESKFPRIPVSKPGRSSSIVSKKSVTQEATHVKQTQIQQPVVSLQNQRNVALKSSPKSVKNNKDRPKPSSGSLSVKSLVSHSKRTAVKSPIYPNSSAQLNPSLGSKVTNTNAKVIPAGVSPSIAVPLSECQDITTKLPSSLPCGTSITSRTLQHKQLPSLKPSGLRMPSPSLGFFGQPKNSFSHTASRRAKEADIPGLRKPGYLRPPNSPVEIAKVVTDMKQNVDTVVLGSRSDFQSFSHEGMKQNVGEDAEEESLKILNEDELSEPLNDRNILSGNIGSSGLGCRESERPTDVNWENWEPCPQQSSMNCDKCLSRAGNSMENSSVEHSDVLESSSGEAIIEVPCGNEYLSGGKGSGSKDSQNLSNENLETADFVTPASREIELKCLEPSSRENCTNLEKSLILEDANPQSHNVETEAQMTNIISTSECKNNVNRHSEVGDLNSSSSKSLELQSPYIAPNSQNKHGLAAADILLVEEGSEQYILEVTKKLPVTELDAACKSELDSSGEISQVSVRAQDEHSEVRKMLGEVLVKDSSKTFFGIASSVENHNCSVTRYLVSDINCSGEITSLSHSALNEGSKSLVTYECGTFDGKDVQNRQANENDLMVEEPENITLLIPPASEIADLSCGSSLTESKFDVEDQNTDHQNIPEPNSNFHDFPEMPLEKSNISPTATARQIEELGREVTSSSSILQVEDEAVQEPDCSVPLEYCINLVHEASDQFTPIVPGKRSGEAGFPNFCVLVEKVPEVNGSLPTANCLSRETTLLSELEENTILESGVGEVPKTIDARGGELESSRPHSSMPLLMHFSDDLGDESNGSSYIVHTTSSCVEVEPSPESYDPFAGSEMKHDSEHGGFLVQDLTSSRYGNQADSRLKKNPLLGERKIQFASDTENLAEGSDSELDAALCVVENKDTTASIKNSGSSSSGNSVVIIPPRNAVPFSDEWLAAMEAAGEDILKMKSGAVQNSPTDKSLPEPSPWSPVRRKNNAIGPFDCTKFTNNIPSDSQ</sequence>
<proteinExistence type="predicted"/>
<organism evidence="1 2">
    <name type="scientific">Catharanthus roseus</name>
    <name type="common">Madagascar periwinkle</name>
    <name type="synonym">Vinca rosea</name>
    <dbReference type="NCBI Taxonomy" id="4058"/>
    <lineage>
        <taxon>Eukaryota</taxon>
        <taxon>Viridiplantae</taxon>
        <taxon>Streptophyta</taxon>
        <taxon>Embryophyta</taxon>
        <taxon>Tracheophyta</taxon>
        <taxon>Spermatophyta</taxon>
        <taxon>Magnoliopsida</taxon>
        <taxon>eudicotyledons</taxon>
        <taxon>Gunneridae</taxon>
        <taxon>Pentapetalae</taxon>
        <taxon>asterids</taxon>
        <taxon>lamiids</taxon>
        <taxon>Gentianales</taxon>
        <taxon>Apocynaceae</taxon>
        <taxon>Rauvolfioideae</taxon>
        <taxon>Vinceae</taxon>
        <taxon>Catharanthinae</taxon>
        <taxon>Catharanthus</taxon>
    </lineage>
</organism>
<evidence type="ECO:0000313" key="2">
    <source>
        <dbReference type="Proteomes" id="UP001060085"/>
    </source>
</evidence>
<reference evidence="2" key="1">
    <citation type="journal article" date="2023" name="Nat. Plants">
        <title>Single-cell RNA sequencing provides a high-resolution roadmap for understanding the multicellular compartmentation of specialized metabolism.</title>
        <authorList>
            <person name="Sun S."/>
            <person name="Shen X."/>
            <person name="Li Y."/>
            <person name="Li Y."/>
            <person name="Wang S."/>
            <person name="Li R."/>
            <person name="Zhang H."/>
            <person name="Shen G."/>
            <person name="Guo B."/>
            <person name="Wei J."/>
            <person name="Xu J."/>
            <person name="St-Pierre B."/>
            <person name="Chen S."/>
            <person name="Sun C."/>
        </authorList>
    </citation>
    <scope>NUCLEOTIDE SEQUENCE [LARGE SCALE GENOMIC DNA]</scope>
</reference>
<accession>A0ACC0B041</accession>
<protein>
    <submittedName>
        <fullName evidence="1">Uncharacterized protein</fullName>
    </submittedName>
</protein>